<keyword evidence="2" id="KW-1185">Reference proteome</keyword>
<evidence type="ECO:0000313" key="1">
    <source>
        <dbReference type="EMBL" id="SED40205.1"/>
    </source>
</evidence>
<accession>A0A1H5ADP2</accession>
<organism evidence="1 2">
    <name type="scientific">Pseudomonas costantinii</name>
    <dbReference type="NCBI Taxonomy" id="168469"/>
    <lineage>
        <taxon>Bacteria</taxon>
        <taxon>Pseudomonadati</taxon>
        <taxon>Pseudomonadota</taxon>
        <taxon>Gammaproteobacteria</taxon>
        <taxon>Pseudomonadales</taxon>
        <taxon>Pseudomonadaceae</taxon>
        <taxon>Pseudomonas</taxon>
    </lineage>
</organism>
<sequence length="30" mass="3730">MNRSFLSRVYKALCMFLTIYFRRFSQHSQV</sequence>
<dbReference type="EMBL" id="FNTS01000002">
    <property type="protein sequence ID" value="SED40205.1"/>
    <property type="molecule type" value="Genomic_DNA"/>
</dbReference>
<protein>
    <submittedName>
        <fullName evidence="1">Uncharacterized protein</fullName>
    </submittedName>
</protein>
<gene>
    <name evidence="1" type="ORF">SAMN04515675_0998</name>
</gene>
<comment type="caution">
    <text evidence="1">The sequence shown here is derived from an EMBL/GenBank/DDBJ whole genome shotgun (WGS) entry which is preliminary data.</text>
</comment>
<reference evidence="1 2" key="1">
    <citation type="submission" date="2016-10" db="EMBL/GenBank/DDBJ databases">
        <authorList>
            <person name="Varghese N."/>
            <person name="Submissions S."/>
        </authorList>
    </citation>
    <scope>NUCLEOTIDE SEQUENCE [LARGE SCALE GENOMIC DNA]</scope>
    <source>
        <strain evidence="1 2">BS2773</strain>
    </source>
</reference>
<evidence type="ECO:0000313" key="2">
    <source>
        <dbReference type="Proteomes" id="UP000182179"/>
    </source>
</evidence>
<dbReference type="Proteomes" id="UP000182179">
    <property type="component" value="Unassembled WGS sequence"/>
</dbReference>
<proteinExistence type="predicted"/>
<name>A0A1H5ADP2_9PSED</name>